<dbReference type="KEGG" id="cee:CENDO_10650"/>
<dbReference type="InterPro" id="IPR000150">
    <property type="entry name" value="Cof"/>
</dbReference>
<dbReference type="InterPro" id="IPR036412">
    <property type="entry name" value="HAD-like_sf"/>
</dbReference>
<dbReference type="GO" id="GO:0005829">
    <property type="term" value="C:cytosol"/>
    <property type="evidence" value="ECO:0007669"/>
    <property type="project" value="TreeGrafter"/>
</dbReference>
<accession>A0A4P7QI98</accession>
<dbReference type="Gene3D" id="3.40.50.1000">
    <property type="entry name" value="HAD superfamily/HAD-like"/>
    <property type="match status" value="1"/>
</dbReference>
<organism evidence="1 2">
    <name type="scientific">Corynebacterium endometrii</name>
    <dbReference type="NCBI Taxonomy" id="2488819"/>
    <lineage>
        <taxon>Bacteria</taxon>
        <taxon>Bacillati</taxon>
        <taxon>Actinomycetota</taxon>
        <taxon>Actinomycetes</taxon>
        <taxon>Mycobacteriales</taxon>
        <taxon>Corynebacteriaceae</taxon>
        <taxon>Corynebacterium</taxon>
    </lineage>
</organism>
<protein>
    <submittedName>
        <fullName evidence="1">Sugar phosphatase YidA</fullName>
        <ecNumber evidence="1">3.1.3.23</ecNumber>
    </submittedName>
</protein>
<dbReference type="CDD" id="cd07516">
    <property type="entry name" value="HAD_Pase"/>
    <property type="match status" value="1"/>
</dbReference>
<dbReference type="EC" id="3.1.3.23" evidence="1"/>
<dbReference type="OrthoDB" id="3180855at2"/>
<reference evidence="1 2" key="1">
    <citation type="submission" date="2019-04" db="EMBL/GenBank/DDBJ databases">
        <title>Corynebacterium endometrii sp. nov., isolated from the uterus of a cow with endometritis.</title>
        <authorList>
            <person name="Ballas P."/>
            <person name="Ruckert C."/>
            <person name="Wagener K."/>
            <person name="Drillich M."/>
            <person name="Kaempfer P."/>
            <person name="Busse H.-J."/>
            <person name="Ehling-Schulz M."/>
        </authorList>
    </citation>
    <scope>NUCLEOTIDE SEQUENCE [LARGE SCALE GENOMIC DNA]</scope>
    <source>
        <strain evidence="1 2">LMM-1653</strain>
    </source>
</reference>
<dbReference type="InterPro" id="IPR006379">
    <property type="entry name" value="HAD-SF_hydro_IIB"/>
</dbReference>
<keyword evidence="1" id="KW-0378">Hydrolase</keyword>
<dbReference type="SFLD" id="SFLDG01140">
    <property type="entry name" value="C2.B:_Phosphomannomutase_and_P"/>
    <property type="match status" value="1"/>
</dbReference>
<evidence type="ECO:0000313" key="2">
    <source>
        <dbReference type="Proteomes" id="UP000296352"/>
    </source>
</evidence>
<dbReference type="NCBIfam" id="TIGR01484">
    <property type="entry name" value="HAD-SF-IIB"/>
    <property type="match status" value="2"/>
</dbReference>
<keyword evidence="2" id="KW-1185">Reference proteome</keyword>
<evidence type="ECO:0000313" key="1">
    <source>
        <dbReference type="EMBL" id="QCB29383.1"/>
    </source>
</evidence>
<dbReference type="SUPFAM" id="SSF56784">
    <property type="entry name" value="HAD-like"/>
    <property type="match status" value="1"/>
</dbReference>
<dbReference type="AlphaFoldDB" id="A0A4P7QI98"/>
<dbReference type="InterPro" id="IPR023214">
    <property type="entry name" value="HAD_sf"/>
</dbReference>
<dbReference type="Pfam" id="PF08282">
    <property type="entry name" value="Hydrolase_3"/>
    <property type="match status" value="1"/>
</dbReference>
<dbReference type="RefSeq" id="WP_136141973.1">
    <property type="nucleotide sequence ID" value="NZ_CP039247.1"/>
</dbReference>
<dbReference type="GO" id="GO:0000287">
    <property type="term" value="F:magnesium ion binding"/>
    <property type="evidence" value="ECO:0007669"/>
    <property type="project" value="TreeGrafter"/>
</dbReference>
<dbReference type="PANTHER" id="PTHR10000:SF8">
    <property type="entry name" value="HAD SUPERFAMILY HYDROLASE-LIKE, TYPE 3"/>
    <property type="match status" value="1"/>
</dbReference>
<dbReference type="Proteomes" id="UP000296352">
    <property type="component" value="Chromosome"/>
</dbReference>
<dbReference type="GO" id="GO:0050308">
    <property type="term" value="F:sugar-phosphatase activity"/>
    <property type="evidence" value="ECO:0007669"/>
    <property type="project" value="UniProtKB-EC"/>
</dbReference>
<name>A0A4P7QI98_9CORY</name>
<gene>
    <name evidence="1" type="primary">yidA</name>
    <name evidence="1" type="ORF">CENDO_10650</name>
</gene>
<sequence length="278" mass="29864">MFDSAPAPRLIASDIDGTFLDPNHRVSKRNRDAVLRAHQAGTHFVLATGRPYRWIAPVLDQLPLRPLCVTANGAVLYDADSDNVLEAHEVAPGVLSHVVDIAKQAFAPHGGVSFAVERAGKSVRDPLDELFVVDHSYSEEPVFDGFGIAALDDLVSVPAVKLLVRNLHLSAPEMYDVLAPHVDQNKAHVTYSMNEGILEVAAPGVTKAKGLDAVAQHFNVTAEQTITFGDMPNDIEMLQWAGTGVAMGNAAPAVKEAADFVTTPNSESGVANVLERWF</sequence>
<dbReference type="Gene3D" id="3.30.1240.10">
    <property type="match status" value="1"/>
</dbReference>
<dbReference type="NCBIfam" id="TIGR00099">
    <property type="entry name" value="Cof-subfamily"/>
    <property type="match status" value="1"/>
</dbReference>
<dbReference type="EMBL" id="CP039247">
    <property type="protein sequence ID" value="QCB29383.1"/>
    <property type="molecule type" value="Genomic_DNA"/>
</dbReference>
<dbReference type="PANTHER" id="PTHR10000">
    <property type="entry name" value="PHOSPHOSERINE PHOSPHATASE"/>
    <property type="match status" value="1"/>
</dbReference>
<proteinExistence type="predicted"/>
<dbReference type="SFLD" id="SFLDS00003">
    <property type="entry name" value="Haloacid_Dehalogenase"/>
    <property type="match status" value="1"/>
</dbReference>